<dbReference type="STRING" id="927665.HMPREF1535_03253"/>
<evidence type="ECO:0000256" key="4">
    <source>
        <dbReference type="ARBA" id="ARBA00022723"/>
    </source>
</evidence>
<dbReference type="InterPro" id="IPR055128">
    <property type="entry name" value="HypF_C_2"/>
</dbReference>
<dbReference type="SUPFAM" id="SSF55821">
    <property type="entry name" value="YrdC/RibB"/>
    <property type="match status" value="1"/>
</dbReference>
<comment type="pathway">
    <text evidence="1">Protein modification; [NiFe] hydrogenase maturation.</text>
</comment>
<dbReference type="GO" id="GO:0016743">
    <property type="term" value="F:carboxyl- or carbamoyltransferase activity"/>
    <property type="evidence" value="ECO:0007669"/>
    <property type="project" value="UniProtKB-UniRule"/>
</dbReference>
<dbReference type="PROSITE" id="PS00150">
    <property type="entry name" value="ACYLPHOSPHATASE_1"/>
    <property type="match status" value="1"/>
</dbReference>
<dbReference type="InterPro" id="IPR036046">
    <property type="entry name" value="Acylphosphatase-like_dom_sf"/>
</dbReference>
<dbReference type="PROSITE" id="PS51163">
    <property type="entry name" value="YRDC"/>
    <property type="match status" value="1"/>
</dbReference>
<dbReference type="EMBL" id="AQHV01000014">
    <property type="protein sequence ID" value="KKB53706.1"/>
    <property type="molecule type" value="Genomic_DNA"/>
</dbReference>
<dbReference type="PIRSF" id="PIRSF006256">
    <property type="entry name" value="CMPcnvr_hdrg_mat"/>
    <property type="match status" value="1"/>
</dbReference>
<dbReference type="PANTHER" id="PTHR42959">
    <property type="entry name" value="CARBAMOYLTRANSFERASE"/>
    <property type="match status" value="1"/>
</dbReference>
<comment type="similarity">
    <text evidence="2 8">Belongs to the carbamoyltransferase HypF family.</text>
</comment>
<dbReference type="InterPro" id="IPR043129">
    <property type="entry name" value="ATPase_NBD"/>
</dbReference>
<evidence type="ECO:0000313" key="13">
    <source>
        <dbReference type="Proteomes" id="UP000033047"/>
    </source>
</evidence>
<keyword evidence="12" id="KW-0808">Transferase</keyword>
<dbReference type="Pfam" id="PF01300">
    <property type="entry name" value="Sua5_yciO_yrdC"/>
    <property type="match status" value="1"/>
</dbReference>
<dbReference type="RefSeq" id="WP_046146807.1">
    <property type="nucleotide sequence ID" value="NZ_KQ033913.1"/>
</dbReference>
<comment type="catalytic activity">
    <reaction evidence="7">
        <text>C-terminal L-cysteinyl-[HypE protein] + carbamoyl phosphate + ATP + H2O = C-terminal S-carboxamide-L-cysteinyl-[HypE protein] + AMP + phosphate + diphosphate + H(+)</text>
        <dbReference type="Rhea" id="RHEA:55636"/>
        <dbReference type="Rhea" id="RHEA-COMP:14247"/>
        <dbReference type="Rhea" id="RHEA-COMP:14392"/>
        <dbReference type="ChEBI" id="CHEBI:15377"/>
        <dbReference type="ChEBI" id="CHEBI:15378"/>
        <dbReference type="ChEBI" id="CHEBI:30616"/>
        <dbReference type="ChEBI" id="CHEBI:33019"/>
        <dbReference type="ChEBI" id="CHEBI:43474"/>
        <dbReference type="ChEBI" id="CHEBI:58228"/>
        <dbReference type="ChEBI" id="CHEBI:76913"/>
        <dbReference type="ChEBI" id="CHEBI:139126"/>
        <dbReference type="ChEBI" id="CHEBI:456215"/>
    </reaction>
</comment>
<dbReference type="InterPro" id="IPR006070">
    <property type="entry name" value="Sua5-like_dom"/>
</dbReference>
<dbReference type="AlphaFoldDB" id="A0A0F5J736"/>
<dbReference type="Gene3D" id="3.90.870.50">
    <property type="match status" value="1"/>
</dbReference>
<dbReference type="Pfam" id="PF07503">
    <property type="entry name" value="zf-HYPF"/>
    <property type="match status" value="2"/>
</dbReference>
<dbReference type="Gene3D" id="3.30.110.120">
    <property type="match status" value="1"/>
</dbReference>
<proteinExistence type="inferred from homology"/>
<evidence type="ECO:0000256" key="6">
    <source>
        <dbReference type="ARBA" id="ARBA00022833"/>
    </source>
</evidence>
<evidence type="ECO:0000256" key="7">
    <source>
        <dbReference type="ARBA" id="ARBA00048220"/>
    </source>
</evidence>
<dbReference type="Pfam" id="PF17788">
    <property type="entry name" value="HypF_C"/>
    <property type="match status" value="1"/>
</dbReference>
<dbReference type="PATRIC" id="fig|927665.4.peg.3342"/>
<keyword evidence="5" id="KW-0863">Zinc-finger</keyword>
<keyword evidence="4" id="KW-0479">Metal-binding</keyword>
<feature type="active site" evidence="9">
    <location>
        <position position="18"/>
    </location>
</feature>
<dbReference type="InterPro" id="IPR017945">
    <property type="entry name" value="DHBP_synth_RibB-like_a/b_dom"/>
</dbReference>
<evidence type="ECO:0000259" key="10">
    <source>
        <dbReference type="PROSITE" id="PS51160"/>
    </source>
</evidence>
<name>A0A0F5J736_9BACT</name>
<dbReference type="Pfam" id="PF00708">
    <property type="entry name" value="Acylphosphatase"/>
    <property type="match status" value="1"/>
</dbReference>
<dbReference type="UniPathway" id="UPA00335"/>
<dbReference type="PANTHER" id="PTHR42959:SF1">
    <property type="entry name" value="CARBAMOYLTRANSFERASE HYPF"/>
    <property type="match status" value="1"/>
</dbReference>
<evidence type="ECO:0000256" key="1">
    <source>
        <dbReference type="ARBA" id="ARBA00004711"/>
    </source>
</evidence>
<evidence type="ECO:0000256" key="3">
    <source>
        <dbReference type="ARBA" id="ARBA00022598"/>
    </source>
</evidence>
<evidence type="ECO:0000256" key="2">
    <source>
        <dbReference type="ARBA" id="ARBA00008097"/>
    </source>
</evidence>
<feature type="domain" description="YrdC-like" evidence="11">
    <location>
        <begin position="200"/>
        <end position="384"/>
    </location>
</feature>
<keyword evidence="9" id="KW-0378">Hydrolase</keyword>
<dbReference type="GO" id="GO:0003998">
    <property type="term" value="F:acylphosphatase activity"/>
    <property type="evidence" value="ECO:0007669"/>
    <property type="project" value="UniProtKB-EC"/>
</dbReference>
<dbReference type="FunFam" id="3.30.420.40:FF:000124">
    <property type="entry name" value="Carbamoyltransferase HypF"/>
    <property type="match status" value="1"/>
</dbReference>
<keyword evidence="6" id="KW-0862">Zinc</keyword>
<evidence type="ECO:0000259" key="11">
    <source>
        <dbReference type="PROSITE" id="PS51163"/>
    </source>
</evidence>
<dbReference type="SUPFAM" id="SSF54975">
    <property type="entry name" value="Acylphosphatase/BLUF domain-like"/>
    <property type="match status" value="1"/>
</dbReference>
<evidence type="ECO:0000256" key="9">
    <source>
        <dbReference type="PROSITE-ProRule" id="PRU00520"/>
    </source>
</evidence>
<dbReference type="EC" id="6.2.-.-" evidence="8"/>
<dbReference type="HOGENOM" id="CLU_009164_0_0_10"/>
<dbReference type="InterPro" id="IPR051060">
    <property type="entry name" value="Carbamoyltrans_HypF-like"/>
</dbReference>
<feature type="domain" description="Acylphosphatase-like" evidence="10">
    <location>
        <begin position="3"/>
        <end position="91"/>
    </location>
</feature>
<keyword evidence="3" id="KW-0436">Ligase</keyword>
<feature type="active site" evidence="9">
    <location>
        <position position="36"/>
    </location>
</feature>
<evidence type="ECO:0000313" key="12">
    <source>
        <dbReference type="EMBL" id="KKB53706.1"/>
    </source>
</evidence>
<dbReference type="GO" id="GO:0008270">
    <property type="term" value="F:zinc ion binding"/>
    <property type="evidence" value="ECO:0007669"/>
    <property type="project" value="UniProtKB-KW"/>
</dbReference>
<dbReference type="InterPro" id="IPR001792">
    <property type="entry name" value="Acylphosphatase-like_dom"/>
</dbReference>
<evidence type="ECO:0000256" key="5">
    <source>
        <dbReference type="ARBA" id="ARBA00022771"/>
    </source>
</evidence>
<dbReference type="GO" id="GO:0003725">
    <property type="term" value="F:double-stranded RNA binding"/>
    <property type="evidence" value="ECO:0007669"/>
    <property type="project" value="InterPro"/>
</dbReference>
<evidence type="ECO:0000256" key="8">
    <source>
        <dbReference type="PIRNR" id="PIRNR006256"/>
    </source>
</evidence>
<dbReference type="SUPFAM" id="SSF53067">
    <property type="entry name" value="Actin-like ATPase domain"/>
    <property type="match status" value="1"/>
</dbReference>
<comment type="catalytic activity">
    <reaction evidence="9">
        <text>an acyl phosphate + H2O = a carboxylate + phosphate + H(+)</text>
        <dbReference type="Rhea" id="RHEA:14965"/>
        <dbReference type="ChEBI" id="CHEBI:15377"/>
        <dbReference type="ChEBI" id="CHEBI:15378"/>
        <dbReference type="ChEBI" id="CHEBI:29067"/>
        <dbReference type="ChEBI" id="CHEBI:43474"/>
        <dbReference type="ChEBI" id="CHEBI:59918"/>
        <dbReference type="EC" id="3.6.1.7"/>
    </reaction>
</comment>
<comment type="caution">
    <text evidence="12">The sequence shown here is derived from an EMBL/GenBank/DDBJ whole genome shotgun (WGS) entry which is preliminary data.</text>
</comment>
<accession>A0A0F5J736</accession>
<dbReference type="Pfam" id="PF22521">
    <property type="entry name" value="HypF_C_2"/>
    <property type="match status" value="1"/>
</dbReference>
<dbReference type="PROSITE" id="PS51160">
    <property type="entry name" value="ACYLPHOSPHATASE_3"/>
    <property type="match status" value="1"/>
</dbReference>
<dbReference type="GO" id="GO:0051604">
    <property type="term" value="P:protein maturation"/>
    <property type="evidence" value="ECO:0007669"/>
    <property type="project" value="TreeGrafter"/>
</dbReference>
<dbReference type="NCBIfam" id="TIGR00143">
    <property type="entry name" value="hypF"/>
    <property type="match status" value="1"/>
</dbReference>
<sequence length="755" mass="84502">MRISILTIRGLVQGVGFRPFIYRIANEMKIKGEVGNRNNGVSIRAILTPEQRELFISRIRNEHPAVASIHSVQWEEADVADTDYPDFMITPSRSDSEEVTQVAPDIAVCPECLSDRMRQPHRLRYPFINCTHCGPRFSIIRDLPYDRKQTTMAAFAMCPDCRREYTTVSDRRFHAQPVACNHCGPFYYAIYNNVKIKEYDKLLDLSVRLLREGEVIAAKGIGGYHLICDALNGEAVARLRAIKQRDSKPFAVMFRDMEHLRHYAEAGPVEEDCLSSWRRPIVLLKQKKALADDINRGMRTLGCMLPYMPLHEDWFAALDTPALVMTSGNLSDYPIAITPDEAAEQLSGKVALLLHHNRDIHNRVDDSVLQVCGGQPCLVRRSRGYVPEPFFADIPVEGILAFGAEKVNTFALGKGDTILQSQYIGDLKNWETFCFYTESLDRFRHLFRFTPSVLACDMHPDYLSLQEAERVAARTGLPLLKIQHHHAHAAACMLEYGLHEKVVAIVLDGTGLGEDGKVWGGEFFLCDRKEYRRLSHFEYVPLPGGDKAAVEPWRMVVAYLWHYWGDSACFPEGFPERVGADKIRLLMTMMERGVNTPYTSGAGRLFDAVASLLGLCDVSTHQAEAPVKLEQAAGSEQSARYPVIIKEGVISFRPLFEGLLNDCASGVSVGDLAARFHNTMAFLLLDEAARHLQQTGATRVVISGGCFQNKRLTEQLQRLFAAKGIPLYVPGRIPCNDGGVAVGQLAIAASRNKKD</sequence>
<organism evidence="12 13">
    <name type="scientific">Parabacteroides goldsteinii DSM 19448 = WAL 12034</name>
    <dbReference type="NCBI Taxonomy" id="927665"/>
    <lineage>
        <taxon>Bacteria</taxon>
        <taxon>Pseudomonadati</taxon>
        <taxon>Bacteroidota</taxon>
        <taxon>Bacteroidia</taxon>
        <taxon>Bacteroidales</taxon>
        <taxon>Tannerellaceae</taxon>
        <taxon>Parabacteroides</taxon>
    </lineage>
</organism>
<dbReference type="InterPro" id="IPR004421">
    <property type="entry name" value="Carbamoyltransferase_HypF"/>
</dbReference>
<dbReference type="GO" id="GO:0016874">
    <property type="term" value="F:ligase activity"/>
    <property type="evidence" value="ECO:0007669"/>
    <property type="project" value="UniProtKB-UniRule"/>
</dbReference>
<dbReference type="Gene3D" id="3.30.420.360">
    <property type="match status" value="1"/>
</dbReference>
<dbReference type="InterPro" id="IPR011125">
    <property type="entry name" value="Znf_HypF"/>
</dbReference>
<dbReference type="InterPro" id="IPR041440">
    <property type="entry name" value="HypF_C"/>
</dbReference>
<dbReference type="InterPro" id="IPR017968">
    <property type="entry name" value="Acylphosphatase_CS"/>
</dbReference>
<protein>
    <recommendedName>
        <fullName evidence="8">Carbamoyltransferase</fullName>
        <ecNumber evidence="8">6.2.-.-</ecNumber>
    </recommendedName>
</protein>
<dbReference type="Gene3D" id="3.30.420.40">
    <property type="match status" value="1"/>
</dbReference>
<dbReference type="Proteomes" id="UP000033047">
    <property type="component" value="Unassembled WGS sequence"/>
</dbReference>
<gene>
    <name evidence="12" type="ORF">HMPREF1535_03253</name>
</gene>
<reference evidence="12 13" key="1">
    <citation type="submission" date="2013-04" db="EMBL/GenBank/DDBJ databases">
        <title>The Genome Sequence of Parabacteroides goldsteinii DSM 19448.</title>
        <authorList>
            <consortium name="The Broad Institute Genomics Platform"/>
            <person name="Earl A."/>
            <person name="Ward D."/>
            <person name="Feldgarden M."/>
            <person name="Gevers D."/>
            <person name="Martens E."/>
            <person name="Sakamoto M."/>
            <person name="Benno Y."/>
            <person name="Song Y."/>
            <person name="Liu C."/>
            <person name="Lee J."/>
            <person name="Bolanos M."/>
            <person name="Vaisanen M.L."/>
            <person name="Finegold S.M."/>
            <person name="Walker B."/>
            <person name="Young S."/>
            <person name="Zeng Q."/>
            <person name="Gargeya S."/>
            <person name="Fitzgerald M."/>
            <person name="Haas B."/>
            <person name="Abouelleil A."/>
            <person name="Allen A.W."/>
            <person name="Alvarado L."/>
            <person name="Arachchi H.M."/>
            <person name="Berlin A.M."/>
            <person name="Chapman S.B."/>
            <person name="Gainer-Dewar J."/>
            <person name="Goldberg J."/>
            <person name="Griggs A."/>
            <person name="Gujja S."/>
            <person name="Hansen M."/>
            <person name="Howarth C."/>
            <person name="Imamovic A."/>
            <person name="Ireland A."/>
            <person name="Larimer J."/>
            <person name="McCowan C."/>
            <person name="Murphy C."/>
            <person name="Pearson M."/>
            <person name="Poon T.W."/>
            <person name="Priest M."/>
            <person name="Roberts A."/>
            <person name="Saif S."/>
            <person name="Shea T."/>
            <person name="Sisk P."/>
            <person name="Sykes S."/>
            <person name="Wortman J."/>
            <person name="Nusbaum C."/>
            <person name="Birren B."/>
        </authorList>
    </citation>
    <scope>NUCLEOTIDE SEQUENCE [LARGE SCALE GENOMIC DNA]</scope>
    <source>
        <strain evidence="12 13">DSM 19448</strain>
    </source>
</reference>